<name>A0A812WVN0_9DINO</name>
<dbReference type="SMART" id="SM00184">
    <property type="entry name" value="RING"/>
    <property type="match status" value="1"/>
</dbReference>
<evidence type="ECO:0000256" key="4">
    <source>
        <dbReference type="PROSITE-ProRule" id="PRU00175"/>
    </source>
</evidence>
<feature type="domain" description="RING-type" evidence="6">
    <location>
        <begin position="169"/>
        <end position="205"/>
    </location>
</feature>
<feature type="compositionally biased region" description="Basic and acidic residues" evidence="5">
    <location>
        <begin position="142"/>
        <end position="155"/>
    </location>
</feature>
<evidence type="ECO:0000256" key="5">
    <source>
        <dbReference type="SAM" id="MobiDB-lite"/>
    </source>
</evidence>
<evidence type="ECO:0000313" key="8">
    <source>
        <dbReference type="Proteomes" id="UP000601435"/>
    </source>
</evidence>
<dbReference type="Gene3D" id="3.30.40.10">
    <property type="entry name" value="Zinc/RING finger domain, C3HC4 (zinc finger)"/>
    <property type="match status" value="1"/>
</dbReference>
<dbReference type="Proteomes" id="UP000601435">
    <property type="component" value="Unassembled WGS sequence"/>
</dbReference>
<evidence type="ECO:0000256" key="2">
    <source>
        <dbReference type="ARBA" id="ARBA00022771"/>
    </source>
</evidence>
<protein>
    <recommendedName>
        <fullName evidence="6">RING-type domain-containing protein</fullName>
    </recommendedName>
</protein>
<feature type="non-terminal residue" evidence="7">
    <location>
        <position position="1"/>
    </location>
</feature>
<organism evidence="7 8">
    <name type="scientific">Symbiodinium necroappetens</name>
    <dbReference type="NCBI Taxonomy" id="1628268"/>
    <lineage>
        <taxon>Eukaryota</taxon>
        <taxon>Sar</taxon>
        <taxon>Alveolata</taxon>
        <taxon>Dinophyceae</taxon>
        <taxon>Suessiales</taxon>
        <taxon>Symbiodiniaceae</taxon>
        <taxon>Symbiodinium</taxon>
    </lineage>
</organism>
<proteinExistence type="predicted"/>
<keyword evidence="2 4" id="KW-0863">Zinc-finger</keyword>
<dbReference type="EMBL" id="CAJNJA010034368">
    <property type="protein sequence ID" value="CAE7691607.1"/>
    <property type="molecule type" value="Genomic_DNA"/>
</dbReference>
<reference evidence="7" key="1">
    <citation type="submission" date="2021-02" db="EMBL/GenBank/DDBJ databases">
        <authorList>
            <person name="Dougan E. K."/>
            <person name="Rhodes N."/>
            <person name="Thang M."/>
            <person name="Chan C."/>
        </authorList>
    </citation>
    <scope>NUCLEOTIDE SEQUENCE</scope>
</reference>
<dbReference type="InterPro" id="IPR001841">
    <property type="entry name" value="Znf_RING"/>
</dbReference>
<dbReference type="SUPFAM" id="SSF57850">
    <property type="entry name" value="RING/U-box"/>
    <property type="match status" value="1"/>
</dbReference>
<dbReference type="InterPro" id="IPR013083">
    <property type="entry name" value="Znf_RING/FYVE/PHD"/>
</dbReference>
<accession>A0A812WVN0</accession>
<dbReference type="Pfam" id="PF00097">
    <property type="entry name" value="zf-C3HC4"/>
    <property type="match status" value="1"/>
</dbReference>
<sequence length="267" mass="29501">VSRPPVDVLAQARKTAQTLAFELEENCLNAAASGKRHLEWGTGDLYGLGRDAGDALLREFAARVEQMGFSTVEWWHGESLGWRMEPGPALPSDGPWPRTCETKPVPVARRRFGAWAYALRLRIAWDQCGEGPEGRRPKRPRGRAEDRSSELRRASEFSVSPRVRPASRCPVCRDGSHRRARLQPCGHLFCRPCGKRLLGRACLRCGVICRQVEDCQFQAPTCGDAADAADAETLVWGATGGAYCLRPSVQPSPSVRLKAKTKAPQWP</sequence>
<dbReference type="InterPro" id="IPR018957">
    <property type="entry name" value="Znf_C3HC4_RING-type"/>
</dbReference>
<evidence type="ECO:0000313" key="7">
    <source>
        <dbReference type="EMBL" id="CAE7691607.1"/>
    </source>
</evidence>
<evidence type="ECO:0000256" key="3">
    <source>
        <dbReference type="ARBA" id="ARBA00022833"/>
    </source>
</evidence>
<gene>
    <name evidence="7" type="ORF">SNEC2469_LOCUS19917</name>
</gene>
<dbReference type="OrthoDB" id="448509at2759"/>
<keyword evidence="8" id="KW-1185">Reference proteome</keyword>
<dbReference type="AlphaFoldDB" id="A0A812WVN0"/>
<feature type="region of interest" description="Disordered" evidence="5">
    <location>
        <begin position="131"/>
        <end position="158"/>
    </location>
</feature>
<evidence type="ECO:0000256" key="1">
    <source>
        <dbReference type="ARBA" id="ARBA00022723"/>
    </source>
</evidence>
<evidence type="ECO:0000259" key="6">
    <source>
        <dbReference type="PROSITE" id="PS50089"/>
    </source>
</evidence>
<keyword evidence="3" id="KW-0862">Zinc</keyword>
<dbReference type="PROSITE" id="PS50089">
    <property type="entry name" value="ZF_RING_2"/>
    <property type="match status" value="1"/>
</dbReference>
<keyword evidence="1" id="KW-0479">Metal-binding</keyword>
<dbReference type="GO" id="GO:0008270">
    <property type="term" value="F:zinc ion binding"/>
    <property type="evidence" value="ECO:0007669"/>
    <property type="project" value="UniProtKB-KW"/>
</dbReference>
<comment type="caution">
    <text evidence="7">The sequence shown here is derived from an EMBL/GenBank/DDBJ whole genome shotgun (WGS) entry which is preliminary data.</text>
</comment>